<dbReference type="Pfam" id="PF08523">
    <property type="entry name" value="MBF1"/>
    <property type="match status" value="1"/>
</dbReference>
<dbReference type="RefSeq" id="XP_018229071.1">
    <property type="nucleotide sequence ID" value="XM_018374849.1"/>
</dbReference>
<evidence type="ECO:0000313" key="7">
    <source>
        <dbReference type="EMBL" id="KTW28736.1"/>
    </source>
</evidence>
<dbReference type="SMART" id="SM00530">
    <property type="entry name" value="HTH_XRE"/>
    <property type="match status" value="1"/>
</dbReference>
<evidence type="ECO:0000256" key="2">
    <source>
        <dbReference type="ARBA" id="ARBA00023015"/>
    </source>
</evidence>
<sequence length="149" mass="16317">MNETDWDSVTKIGRGVHSRTTITRAHAGVNEARRTGAVVGVEKRFSAGSNKAHKTTEGQKMAKIDRENDIIPLKTTGRDIGMIISKVRQEKNIKQSELAQKINEKVSVINEYETGKAIPNQAILSKLEKVLGIKLRGTGIGQTLTGPKK</sequence>
<dbReference type="GeneID" id="28941104"/>
<keyword evidence="4" id="KW-0804">Transcription</keyword>
<dbReference type="OrthoDB" id="10253401at2759"/>
<feature type="domain" description="HTH cro/C1-type" evidence="6">
    <location>
        <begin position="84"/>
        <end position="138"/>
    </location>
</feature>
<dbReference type="GO" id="GO:0005634">
    <property type="term" value="C:nucleus"/>
    <property type="evidence" value="ECO:0007669"/>
    <property type="project" value="EnsemblFungi"/>
</dbReference>
<keyword evidence="8" id="KW-1185">Reference proteome</keyword>
<dbReference type="GO" id="GO:0043022">
    <property type="term" value="F:ribosome binding"/>
    <property type="evidence" value="ECO:0007669"/>
    <property type="project" value="EnsemblFungi"/>
</dbReference>
<dbReference type="PANTHER" id="PTHR10245">
    <property type="entry name" value="ENDOTHELIAL DIFFERENTIATION-RELATED FACTOR 1 MULTIPROTEIN BRIDGING FACTOR 1"/>
    <property type="match status" value="1"/>
</dbReference>
<evidence type="ECO:0000256" key="3">
    <source>
        <dbReference type="ARBA" id="ARBA00023125"/>
    </source>
</evidence>
<dbReference type="Gene3D" id="1.10.260.40">
    <property type="entry name" value="lambda repressor-like DNA-binding domains"/>
    <property type="match status" value="1"/>
</dbReference>
<dbReference type="InterPro" id="IPR013729">
    <property type="entry name" value="MBF1_N"/>
</dbReference>
<protein>
    <recommendedName>
        <fullName evidence="6">HTH cro/C1-type domain-containing protein</fullName>
    </recommendedName>
</protein>
<dbReference type="EMBL" id="LFWA01000011">
    <property type="protein sequence ID" value="KTW28736.1"/>
    <property type="molecule type" value="Genomic_DNA"/>
</dbReference>
<keyword evidence="2" id="KW-0805">Transcription regulation</keyword>
<evidence type="ECO:0000256" key="4">
    <source>
        <dbReference type="ARBA" id="ARBA00023163"/>
    </source>
</evidence>
<dbReference type="GO" id="GO:0003677">
    <property type="term" value="F:DNA binding"/>
    <property type="evidence" value="ECO:0007669"/>
    <property type="project" value="UniProtKB-KW"/>
</dbReference>
<accession>A0A0W4ZK40</accession>
<dbReference type="Proteomes" id="UP000053447">
    <property type="component" value="Unassembled WGS sequence"/>
</dbReference>
<evidence type="ECO:0000256" key="5">
    <source>
        <dbReference type="ARBA" id="ARBA00035107"/>
    </source>
</evidence>
<proteinExistence type="inferred from homology"/>
<dbReference type="GO" id="GO:1990145">
    <property type="term" value="P:maintenance of translational fidelity"/>
    <property type="evidence" value="ECO:0007669"/>
    <property type="project" value="EnsemblFungi"/>
</dbReference>
<dbReference type="PANTHER" id="PTHR10245:SF15">
    <property type="entry name" value="ENDOTHELIAL DIFFERENTIATION-RELATED FACTOR 1"/>
    <property type="match status" value="1"/>
</dbReference>
<dbReference type="InterPro" id="IPR001387">
    <property type="entry name" value="Cro/C1-type_HTH"/>
</dbReference>
<comment type="function">
    <text evidence="5">Transcriptional coactivator that stimulates GCN4-dependent transcriptional activity by bridging the DNA-binding region of GCN4 and TBP (SPT15), thereby recruiting TBP to GCN4-bound promoters. Involved in induction of the ribosome quality control (RQC) pathway; a pathway that degrades nascent peptide chains during problematic translation. Required to prevent stalled ribosomes from frameshifting.</text>
</comment>
<dbReference type="STRING" id="1408657.A0A0W4ZK40"/>
<comment type="caution">
    <text evidence="7">The sequence shown here is derived from an EMBL/GenBank/DDBJ whole genome shotgun (WGS) entry which is preliminary data.</text>
</comment>
<dbReference type="AlphaFoldDB" id="A0A0W4ZK40"/>
<evidence type="ECO:0000256" key="1">
    <source>
        <dbReference type="ARBA" id="ARBA00009802"/>
    </source>
</evidence>
<dbReference type="CDD" id="cd00093">
    <property type="entry name" value="HTH_XRE"/>
    <property type="match status" value="1"/>
</dbReference>
<dbReference type="VEuPathDB" id="FungiDB:T551_02586"/>
<dbReference type="GO" id="GO:0005737">
    <property type="term" value="C:cytoplasm"/>
    <property type="evidence" value="ECO:0007669"/>
    <property type="project" value="EnsemblFungi"/>
</dbReference>
<dbReference type="Pfam" id="PF01381">
    <property type="entry name" value="HTH_3"/>
    <property type="match status" value="1"/>
</dbReference>
<comment type="similarity">
    <text evidence="1">Belongs to the MBF1 family.</text>
</comment>
<dbReference type="GO" id="GO:0072344">
    <property type="term" value="P:rescue of stalled ribosome"/>
    <property type="evidence" value="ECO:0007669"/>
    <property type="project" value="EnsemblFungi"/>
</dbReference>
<reference evidence="8" key="1">
    <citation type="journal article" date="2016" name="Nat. Commun.">
        <title>Genome analysis of three Pneumocystis species reveals adaptation mechanisms to life exclusively in mammalian hosts.</title>
        <authorList>
            <person name="Ma L."/>
            <person name="Chen Z."/>
            <person name="Huang D.W."/>
            <person name="Kutty G."/>
            <person name="Ishihara M."/>
            <person name="Wang H."/>
            <person name="Abouelleil A."/>
            <person name="Bishop L."/>
            <person name="Davey E."/>
            <person name="Deng R."/>
            <person name="Deng X."/>
            <person name="Fan L."/>
            <person name="Fantoni G."/>
            <person name="Fitzgerald M."/>
            <person name="Gogineni E."/>
            <person name="Goldberg J.M."/>
            <person name="Handley G."/>
            <person name="Hu X."/>
            <person name="Huber C."/>
            <person name="Jiao X."/>
            <person name="Jones K."/>
            <person name="Levin J.Z."/>
            <person name="Liu Y."/>
            <person name="Macdonald P."/>
            <person name="Melnikov A."/>
            <person name="Raley C."/>
            <person name="Sassi M."/>
            <person name="Sherman B.T."/>
            <person name="Song X."/>
            <person name="Sykes S."/>
            <person name="Tran B."/>
            <person name="Walsh L."/>
            <person name="Xia Y."/>
            <person name="Yang J."/>
            <person name="Young S."/>
            <person name="Zeng Q."/>
            <person name="Zheng X."/>
            <person name="Stephens R."/>
            <person name="Nusbaum C."/>
            <person name="Birren B.W."/>
            <person name="Azadi P."/>
            <person name="Lempicki R.A."/>
            <person name="Cuomo C.A."/>
            <person name="Kovacs J.A."/>
        </authorList>
    </citation>
    <scope>NUCLEOTIDE SEQUENCE [LARGE SCALE GENOMIC DNA]</scope>
    <source>
        <strain evidence="8">RU7</strain>
    </source>
</reference>
<dbReference type="PROSITE" id="PS50943">
    <property type="entry name" value="HTH_CROC1"/>
    <property type="match status" value="1"/>
</dbReference>
<keyword evidence="3" id="KW-0238">DNA-binding</keyword>
<dbReference type="InterPro" id="IPR010982">
    <property type="entry name" value="Lambda_DNA-bd_dom_sf"/>
</dbReference>
<evidence type="ECO:0000259" key="6">
    <source>
        <dbReference type="PROSITE" id="PS50943"/>
    </source>
</evidence>
<dbReference type="eggNOG" id="KOG3398">
    <property type="taxonomic scope" value="Eukaryota"/>
</dbReference>
<name>A0A0W4ZK40_PNEJ7</name>
<organism evidence="7 8">
    <name type="scientific">Pneumocystis jirovecii (strain RU7)</name>
    <name type="common">Human pneumocystis pneumonia agent</name>
    <dbReference type="NCBI Taxonomy" id="1408657"/>
    <lineage>
        <taxon>Eukaryota</taxon>
        <taxon>Fungi</taxon>
        <taxon>Dikarya</taxon>
        <taxon>Ascomycota</taxon>
        <taxon>Taphrinomycotina</taxon>
        <taxon>Pneumocystomycetes</taxon>
        <taxon>Pneumocystaceae</taxon>
        <taxon>Pneumocystis</taxon>
    </lineage>
</organism>
<gene>
    <name evidence="7" type="ORF">T551_02586</name>
</gene>
<dbReference type="GO" id="GO:0140469">
    <property type="term" value="P:GCN2-mediated signaling"/>
    <property type="evidence" value="ECO:0007669"/>
    <property type="project" value="EnsemblFungi"/>
</dbReference>
<dbReference type="SUPFAM" id="SSF47413">
    <property type="entry name" value="lambda repressor-like DNA-binding domains"/>
    <property type="match status" value="1"/>
</dbReference>
<evidence type="ECO:0000313" key="8">
    <source>
        <dbReference type="Proteomes" id="UP000053447"/>
    </source>
</evidence>